<dbReference type="EMBL" id="JBHSWJ010000002">
    <property type="protein sequence ID" value="MFC6715650.1"/>
    <property type="molecule type" value="Genomic_DNA"/>
</dbReference>
<accession>A0ABW2AYX3</accession>
<reference evidence="2" key="1">
    <citation type="journal article" date="2019" name="Int. J. Syst. Evol. Microbiol.">
        <title>The Global Catalogue of Microorganisms (GCM) 10K type strain sequencing project: providing services to taxonomists for standard genome sequencing and annotation.</title>
        <authorList>
            <consortium name="The Broad Institute Genomics Platform"/>
            <consortium name="The Broad Institute Genome Sequencing Center for Infectious Disease"/>
            <person name="Wu L."/>
            <person name="Ma J."/>
        </authorList>
    </citation>
    <scope>NUCLEOTIDE SEQUENCE [LARGE SCALE GENOMIC DNA]</scope>
    <source>
        <strain evidence="2">NBRC 106593</strain>
    </source>
</reference>
<keyword evidence="2" id="KW-1185">Reference proteome</keyword>
<comment type="caution">
    <text evidence="1">The sequence shown here is derived from an EMBL/GenBank/DDBJ whole genome shotgun (WGS) entry which is preliminary data.</text>
</comment>
<sequence>MDRVNWRRMEENDFNRLVEDLLVREFTGDGRVAHAIDGRGGDGGIDVEVRVKRTNQLLRVFQLKHFPEGFSGGHADSRRRQIKKSLNRVLDSNELPGVWTLVTPINATVTERKVVTAMRPPGVKLRIDFMGTTELDHLLIKHPDIESWFLRDPAKELLKAVHRESAVLTRPGDLLAENQRIGQQLASRSQYWGTAYAVDPDGTYTETLFARRPDAAEREPLGIRFETRFGPEDADIMAQVEQSLGYGAIDPVTLPERVVQSIEMIGPEWFAAKGTGSIEWWPVPDQDGRPPTRAEVLVGVANRDPIARLSGTVQSMAAGPRGRTIRVVFDGGITQTWRLDTDGSRSGSMEMQFAPAASTARDVRRAVRFLAALAAHGQMGLSIDGSSPGWVLVGPGQFTAPEEELTSYLNDLRALEEHFDVNLHLPVEGISTMDRLWARILVKLLNGEVVSYPGRDAVHGKLNGSLDSSLERLLTEGAALFLHGIELQLNICGTPLTVGQVAMWTPHAVADDAERLRTLLSEGHGAGERFTARPAEGTPWAIYRLGEKISPNSSVVQPWEVPGVPEHPGFERLLTQDSAAS</sequence>
<evidence type="ECO:0000313" key="1">
    <source>
        <dbReference type="EMBL" id="MFC6715650.1"/>
    </source>
</evidence>
<name>A0ABW2AYX3_9MICO</name>
<gene>
    <name evidence="1" type="ORF">ACFQBT_18210</name>
</gene>
<evidence type="ECO:0000313" key="2">
    <source>
        <dbReference type="Proteomes" id="UP001596356"/>
    </source>
</evidence>
<proteinExistence type="predicted"/>
<organism evidence="1 2">
    <name type="scientific">Branchiibius cervicis</name>
    <dbReference type="NCBI Taxonomy" id="908252"/>
    <lineage>
        <taxon>Bacteria</taxon>
        <taxon>Bacillati</taxon>
        <taxon>Actinomycetota</taxon>
        <taxon>Actinomycetes</taxon>
        <taxon>Micrococcales</taxon>
        <taxon>Dermacoccaceae</taxon>
        <taxon>Branchiibius</taxon>
    </lineage>
</organism>
<dbReference type="Proteomes" id="UP001596356">
    <property type="component" value="Unassembled WGS sequence"/>
</dbReference>
<protein>
    <recommendedName>
        <fullName evidence="3">Restriction endonuclease</fullName>
    </recommendedName>
</protein>
<evidence type="ECO:0008006" key="3">
    <source>
        <dbReference type="Google" id="ProtNLM"/>
    </source>
</evidence>
<dbReference type="RefSeq" id="WP_377824916.1">
    <property type="nucleotide sequence ID" value="NZ_JBHSWJ010000002.1"/>
</dbReference>